<evidence type="ECO:0000259" key="5">
    <source>
        <dbReference type="PROSITE" id="PS50888"/>
    </source>
</evidence>
<dbReference type="PANTHER" id="PTHR23349:SF63">
    <property type="entry name" value="FER3-LIKE PROTEIN"/>
    <property type="match status" value="1"/>
</dbReference>
<dbReference type="GO" id="GO:0046983">
    <property type="term" value="F:protein dimerization activity"/>
    <property type="evidence" value="ECO:0007669"/>
    <property type="project" value="InterPro"/>
</dbReference>
<dbReference type="CDD" id="cd11415">
    <property type="entry name" value="bHLH_TS_FERD3L_NATO3"/>
    <property type="match status" value="1"/>
</dbReference>
<accession>A0A8B9KRP0</accession>
<name>A0A8B9KRP0_ASTMX</name>
<keyword evidence="1" id="KW-0805">Transcription regulation</keyword>
<dbReference type="OrthoDB" id="6125763at2759"/>
<feature type="domain" description="BHLH" evidence="5">
    <location>
        <begin position="100"/>
        <end position="152"/>
    </location>
</feature>
<keyword evidence="3" id="KW-0804">Transcription</keyword>
<dbReference type="Ensembl" id="ENSAMXT00005044752.1">
    <property type="protein sequence ID" value="ENSAMXP00005041107.1"/>
    <property type="gene ID" value="ENSAMXG00005019238.1"/>
</dbReference>
<evidence type="ECO:0000256" key="2">
    <source>
        <dbReference type="ARBA" id="ARBA00023125"/>
    </source>
</evidence>
<evidence type="ECO:0000256" key="3">
    <source>
        <dbReference type="ARBA" id="ARBA00023163"/>
    </source>
</evidence>
<dbReference type="Proteomes" id="UP000694621">
    <property type="component" value="Unplaced"/>
</dbReference>
<evidence type="ECO:0000256" key="4">
    <source>
        <dbReference type="ARBA" id="ARBA00023242"/>
    </source>
</evidence>
<protein>
    <submittedName>
        <fullName evidence="6">Fer3-like bHLH transcription factor</fullName>
    </submittedName>
</protein>
<evidence type="ECO:0000313" key="6">
    <source>
        <dbReference type="Ensembl" id="ENSAMXP00005041107.1"/>
    </source>
</evidence>
<dbReference type="SMART" id="SM00353">
    <property type="entry name" value="HLH"/>
    <property type="match status" value="1"/>
</dbReference>
<dbReference type="PROSITE" id="PS50888">
    <property type="entry name" value="BHLH"/>
    <property type="match status" value="1"/>
</dbReference>
<reference evidence="6" key="1">
    <citation type="submission" date="2025-08" db="UniProtKB">
        <authorList>
            <consortium name="Ensembl"/>
        </authorList>
    </citation>
    <scope>IDENTIFICATION</scope>
</reference>
<sequence length="158" mass="17949">MGFPEPFIDPAMFNIVSDMNCTEVPPRCVFGPAEGLDAPTSYHMDFNGPHQGLTSIQRMESSGAEAANFSVDRSSIETSPIYHGSSHSGRSRRKRVITTVQRQAANIRERKRMFSLNEAFDELRKKVPTFAYEKRLSRIETLRLAIVYISFMTELLEK</sequence>
<dbReference type="PANTHER" id="PTHR23349">
    <property type="entry name" value="BASIC HELIX-LOOP-HELIX TRANSCRIPTION FACTOR, TWIST"/>
    <property type="match status" value="1"/>
</dbReference>
<proteinExistence type="predicted"/>
<dbReference type="AlphaFoldDB" id="A0A8B9KRP0"/>
<keyword evidence="4" id="KW-0539">Nucleus</keyword>
<dbReference type="GO" id="GO:0000981">
    <property type="term" value="F:DNA-binding transcription factor activity, RNA polymerase II-specific"/>
    <property type="evidence" value="ECO:0007669"/>
    <property type="project" value="TreeGrafter"/>
</dbReference>
<dbReference type="SUPFAM" id="SSF47459">
    <property type="entry name" value="HLH, helix-loop-helix DNA-binding domain"/>
    <property type="match status" value="1"/>
</dbReference>
<dbReference type="InterPro" id="IPR036638">
    <property type="entry name" value="HLH_DNA-bd_sf"/>
</dbReference>
<dbReference type="GO" id="GO:0000977">
    <property type="term" value="F:RNA polymerase II transcription regulatory region sequence-specific DNA binding"/>
    <property type="evidence" value="ECO:0007669"/>
    <property type="project" value="TreeGrafter"/>
</dbReference>
<evidence type="ECO:0000313" key="7">
    <source>
        <dbReference type="Proteomes" id="UP000694621"/>
    </source>
</evidence>
<evidence type="ECO:0000256" key="1">
    <source>
        <dbReference type="ARBA" id="ARBA00023015"/>
    </source>
</evidence>
<dbReference type="Gene3D" id="4.10.280.10">
    <property type="entry name" value="Helix-loop-helix DNA-binding domain"/>
    <property type="match status" value="1"/>
</dbReference>
<dbReference type="InterPro" id="IPR011598">
    <property type="entry name" value="bHLH_dom"/>
</dbReference>
<dbReference type="GO" id="GO:0032502">
    <property type="term" value="P:developmental process"/>
    <property type="evidence" value="ECO:0007669"/>
    <property type="project" value="TreeGrafter"/>
</dbReference>
<organism evidence="6 7">
    <name type="scientific">Astyanax mexicanus</name>
    <name type="common">Blind cave fish</name>
    <name type="synonym">Astyanax fasciatus mexicanus</name>
    <dbReference type="NCBI Taxonomy" id="7994"/>
    <lineage>
        <taxon>Eukaryota</taxon>
        <taxon>Metazoa</taxon>
        <taxon>Chordata</taxon>
        <taxon>Craniata</taxon>
        <taxon>Vertebrata</taxon>
        <taxon>Euteleostomi</taxon>
        <taxon>Actinopterygii</taxon>
        <taxon>Neopterygii</taxon>
        <taxon>Teleostei</taxon>
        <taxon>Ostariophysi</taxon>
        <taxon>Characiformes</taxon>
        <taxon>Characoidei</taxon>
        <taxon>Acestrorhamphidae</taxon>
        <taxon>Acestrorhamphinae</taxon>
        <taxon>Astyanax</taxon>
    </lineage>
</organism>
<dbReference type="FunFam" id="4.10.280.10:FF:000035">
    <property type="entry name" value="Pancreas-specific transcription factor 1a"/>
    <property type="match status" value="1"/>
</dbReference>
<keyword evidence="2" id="KW-0238">DNA-binding</keyword>
<dbReference type="InterPro" id="IPR050283">
    <property type="entry name" value="E-box_TF_Regulators"/>
</dbReference>
<dbReference type="Pfam" id="PF00010">
    <property type="entry name" value="HLH"/>
    <property type="match status" value="1"/>
</dbReference>